<dbReference type="Proteomes" id="UP000009168">
    <property type="component" value="Unassembled WGS sequence"/>
</dbReference>
<dbReference type="CDD" id="cd00167">
    <property type="entry name" value="SANT"/>
    <property type="match status" value="1"/>
</dbReference>
<dbReference type="GeneID" id="7825831"/>
<keyword evidence="4" id="KW-1185">Reference proteome</keyword>
<keyword evidence="1" id="KW-0812">Transmembrane</keyword>
<feature type="domain" description="Myb-like" evidence="2">
    <location>
        <begin position="208"/>
        <end position="256"/>
    </location>
</feature>
<organism evidence="3 4">
    <name type="scientific">Tetrahymena thermophila (strain SB210)</name>
    <dbReference type="NCBI Taxonomy" id="312017"/>
    <lineage>
        <taxon>Eukaryota</taxon>
        <taxon>Sar</taxon>
        <taxon>Alveolata</taxon>
        <taxon>Ciliophora</taxon>
        <taxon>Intramacronucleata</taxon>
        <taxon>Oligohymenophorea</taxon>
        <taxon>Hymenostomatida</taxon>
        <taxon>Tetrahymenina</taxon>
        <taxon>Tetrahymenidae</taxon>
        <taxon>Tetrahymena</taxon>
    </lineage>
</organism>
<name>Q23K01_TETTS</name>
<dbReference type="Pfam" id="PF15963">
    <property type="entry name" value="Myb_DNA-bind_7"/>
    <property type="match status" value="1"/>
</dbReference>
<reference evidence="4" key="1">
    <citation type="journal article" date="2006" name="PLoS Biol.">
        <title>Macronuclear genome sequence of the ciliate Tetrahymena thermophila, a model eukaryote.</title>
        <authorList>
            <person name="Eisen J.A."/>
            <person name="Coyne R.S."/>
            <person name="Wu M."/>
            <person name="Wu D."/>
            <person name="Thiagarajan M."/>
            <person name="Wortman J.R."/>
            <person name="Badger J.H."/>
            <person name="Ren Q."/>
            <person name="Amedeo P."/>
            <person name="Jones K.M."/>
            <person name="Tallon L.J."/>
            <person name="Delcher A.L."/>
            <person name="Salzberg S.L."/>
            <person name="Silva J.C."/>
            <person name="Haas B.J."/>
            <person name="Majoros W.H."/>
            <person name="Farzad M."/>
            <person name="Carlton J.M."/>
            <person name="Smith R.K. Jr."/>
            <person name="Garg J."/>
            <person name="Pearlman R.E."/>
            <person name="Karrer K.M."/>
            <person name="Sun L."/>
            <person name="Manning G."/>
            <person name="Elde N.C."/>
            <person name="Turkewitz A.P."/>
            <person name="Asai D.J."/>
            <person name="Wilkes D.E."/>
            <person name="Wang Y."/>
            <person name="Cai H."/>
            <person name="Collins K."/>
            <person name="Stewart B.A."/>
            <person name="Lee S.R."/>
            <person name="Wilamowska K."/>
            <person name="Weinberg Z."/>
            <person name="Ruzzo W.L."/>
            <person name="Wloga D."/>
            <person name="Gaertig J."/>
            <person name="Frankel J."/>
            <person name="Tsao C.-C."/>
            <person name="Gorovsky M.A."/>
            <person name="Keeling P.J."/>
            <person name="Waller R.F."/>
            <person name="Patron N.J."/>
            <person name="Cherry J.M."/>
            <person name="Stover N.A."/>
            <person name="Krieger C.J."/>
            <person name="del Toro C."/>
            <person name="Ryder H.F."/>
            <person name="Williamson S.C."/>
            <person name="Barbeau R.A."/>
            <person name="Hamilton E.P."/>
            <person name="Orias E."/>
        </authorList>
    </citation>
    <scope>NUCLEOTIDE SEQUENCE [LARGE SCALE GENOMIC DNA]</scope>
    <source>
        <strain evidence="4">SB210</strain>
    </source>
</reference>
<dbReference type="STRING" id="312017.Q23K01"/>
<dbReference type="OrthoDB" id="272624at2759"/>
<dbReference type="Gene3D" id="1.10.10.60">
    <property type="entry name" value="Homeodomain-like"/>
    <property type="match status" value="1"/>
</dbReference>
<dbReference type="InterPro" id="IPR009057">
    <property type="entry name" value="Homeodomain-like_sf"/>
</dbReference>
<sequence>MISDLAFGIGVKIPQSKEESQSLVKGFKSDNLVIDEIIDTPNKEIGEMNTYSLCSSSPSSGLMNLEEIQAKFWMEINQIPSKFSFDSTDKLLLERSEAEKPRQKRKYVRKAKLMEELSDDEFENRQKMFVVDKNATLSQLIDETIVDSRKQAKRLQIKEELKNKGNFTSDDTESLSSFCNYKSETSETVEAKPSTFQSLLRKKCVNMKNCMWESQELDKFYNLLEFIGADFSLISSFLKTKTIGQIKKKYHQELKKNPNKINEALKKQSFKVGSNNYQYLLDLNKPQQNQIPDSIDDLNEQRIQFRQQALQTAQMIMMKGAIIKIIYIIQVYRFRNWGFSFNFISYNTDSTSCNILATSVSFSSFIPLSQLQMSCQLNLLFTLLIQMLIKTSIDIQLAFQRSQVNKYILQMGFQIQTQILNQLQMNQMQLLASKTHEFALKRQEQQPSQFFNTNKGIMTVSIFIFVRHVLQQFNEESKRYQQQLQHPMLYSKDLFQLQSFVKLAFSSQGKFLILIILITPPIIANLYTTYFNLRKYIYQQKQIQRSIHKVDNTQSQVQKDKIKSDLTKKLNLSSLSYLYKSILFISSLCAIVIVNVFKHHSQNNIFYFLIMCDRLQIIFEQAKIQNFIKYELPTANSHQL</sequence>
<dbReference type="HOGENOM" id="CLU_822547_0_0_1"/>
<feature type="transmembrane region" description="Helical" evidence="1">
    <location>
        <begin position="577"/>
        <end position="597"/>
    </location>
</feature>
<keyword evidence="1" id="KW-1133">Transmembrane helix</keyword>
<dbReference type="SMART" id="SM00717">
    <property type="entry name" value="SANT"/>
    <property type="match status" value="1"/>
</dbReference>
<dbReference type="KEGG" id="tet:TTHERM_00196330"/>
<evidence type="ECO:0000256" key="1">
    <source>
        <dbReference type="SAM" id="Phobius"/>
    </source>
</evidence>
<dbReference type="InterPro" id="IPR001005">
    <property type="entry name" value="SANT/Myb"/>
</dbReference>
<dbReference type="SUPFAM" id="SSF46689">
    <property type="entry name" value="Homeodomain-like"/>
    <property type="match status" value="1"/>
</dbReference>
<keyword evidence="3" id="KW-0238">DNA-binding</keyword>
<dbReference type="InterPro" id="IPR039467">
    <property type="entry name" value="TFIIIB_B''_Myb"/>
</dbReference>
<evidence type="ECO:0000313" key="3">
    <source>
        <dbReference type="EMBL" id="EAR97042.3"/>
    </source>
</evidence>
<proteinExistence type="predicted"/>
<feature type="transmembrane region" description="Helical" evidence="1">
    <location>
        <begin position="511"/>
        <end position="533"/>
    </location>
</feature>
<dbReference type="GO" id="GO:0003677">
    <property type="term" value="F:DNA binding"/>
    <property type="evidence" value="ECO:0007669"/>
    <property type="project" value="UniProtKB-KW"/>
</dbReference>
<evidence type="ECO:0000313" key="4">
    <source>
        <dbReference type="Proteomes" id="UP000009168"/>
    </source>
</evidence>
<dbReference type="AlphaFoldDB" id="Q23K01"/>
<dbReference type="InParanoid" id="Q23K01"/>
<keyword evidence="1" id="KW-0472">Membrane</keyword>
<dbReference type="RefSeq" id="XP_001017287.3">
    <property type="nucleotide sequence ID" value="XM_001017287.3"/>
</dbReference>
<gene>
    <name evidence="3" type="ORF">TTHERM_00196330</name>
</gene>
<accession>Q23K01</accession>
<dbReference type="EMBL" id="GG662673">
    <property type="protein sequence ID" value="EAR97042.3"/>
    <property type="molecule type" value="Genomic_DNA"/>
</dbReference>
<protein>
    <submittedName>
        <fullName evidence="3">Myb-like DNA-binding domain protein</fullName>
    </submittedName>
</protein>
<evidence type="ECO:0000259" key="2">
    <source>
        <dbReference type="SMART" id="SM00717"/>
    </source>
</evidence>